<evidence type="ECO:0000313" key="9">
    <source>
        <dbReference type="Proteomes" id="UP000070133"/>
    </source>
</evidence>
<dbReference type="PANTHER" id="PTHR36091:SF1">
    <property type="entry name" value="ALTERED INHERITANCE OF MITOCHONDRIA PROTEIN 9, MITOCHONDRIAL"/>
    <property type="match status" value="1"/>
</dbReference>
<comment type="caution">
    <text evidence="8">The sequence shown here is derived from an EMBL/GenBank/DDBJ whole genome shotgun (WGS) entry which is preliminary data.</text>
</comment>
<dbReference type="STRING" id="321146.A0A139HM03"/>
<dbReference type="SUPFAM" id="SSF56112">
    <property type="entry name" value="Protein kinase-like (PK-like)"/>
    <property type="match status" value="1"/>
</dbReference>
<evidence type="ECO:0000256" key="6">
    <source>
        <dbReference type="ARBA" id="ARBA00031849"/>
    </source>
</evidence>
<evidence type="ECO:0000259" key="7">
    <source>
        <dbReference type="Pfam" id="PF01636"/>
    </source>
</evidence>
<evidence type="ECO:0000256" key="5">
    <source>
        <dbReference type="ARBA" id="ARBA00023128"/>
    </source>
</evidence>
<evidence type="ECO:0000313" key="8">
    <source>
        <dbReference type="EMBL" id="KXT03389.1"/>
    </source>
</evidence>
<evidence type="ECO:0000256" key="3">
    <source>
        <dbReference type="ARBA" id="ARBA00016197"/>
    </source>
</evidence>
<organism evidence="8 9">
    <name type="scientific">Pseudocercospora eumusae</name>
    <dbReference type="NCBI Taxonomy" id="321146"/>
    <lineage>
        <taxon>Eukaryota</taxon>
        <taxon>Fungi</taxon>
        <taxon>Dikarya</taxon>
        <taxon>Ascomycota</taxon>
        <taxon>Pezizomycotina</taxon>
        <taxon>Dothideomycetes</taxon>
        <taxon>Dothideomycetidae</taxon>
        <taxon>Mycosphaerellales</taxon>
        <taxon>Mycosphaerellaceae</taxon>
        <taxon>Pseudocercospora</taxon>
    </lineage>
</organism>
<dbReference type="InterPro" id="IPR051035">
    <property type="entry name" value="Mito_inheritance_9"/>
</dbReference>
<evidence type="ECO:0000256" key="2">
    <source>
        <dbReference type="ARBA" id="ARBA00005543"/>
    </source>
</evidence>
<feature type="domain" description="Aminoglycoside phosphotransferase" evidence="7">
    <location>
        <begin position="5"/>
        <end position="260"/>
    </location>
</feature>
<dbReference type="InterPro" id="IPR002575">
    <property type="entry name" value="Aminoglycoside_PTrfase"/>
</dbReference>
<dbReference type="Proteomes" id="UP000070133">
    <property type="component" value="Unassembled WGS sequence"/>
</dbReference>
<sequence>MSCGRTIIAKLPHPNAGPAKLTTLSEVATMDYARSVLKLPLPKVLAWSCTKENAVESEYILMEEAKGSQLSSVWHGLPVKRKANIVRKIVHVEAQMMSTPFDIRIGSLYFSDSGISGCKPTTSDIINADSHRFSIGPIVRSEFWEKERAVMGHKGPWTSSTQYLQSIANREIEWLQKFADRYPQSHHLWQYVSTLQASADAHIASLKKFKAVIPDMVPRDEDLTRPRFWHPDFHAGNIYVDDEDNISAIIDWQGAWITPPFLGINPPSVLDYGVDILMKLPDNFKSLDDNEKERLRYQVSQSLLITAYETKTAEINQINHKVMRLNHGQTLKQLEAFAHSTWDDGLYPLNECLLRVQREWSHFGLDKDCQCPFEFSASEIRQHDEEAENFNDSQQFWSNLRGILSSDGYTTNEDYPRAVKLLEELQKTAGRSST</sequence>
<accession>A0A139HM03</accession>
<dbReference type="PANTHER" id="PTHR36091">
    <property type="entry name" value="ALTERED INHERITANCE OF MITOCHONDRIA PROTEIN 9, MITOCHONDRIAL"/>
    <property type="match status" value="1"/>
</dbReference>
<protein>
    <recommendedName>
        <fullName evidence="3">Altered inheritance of mitochondria protein 9, mitochondrial</fullName>
    </recommendedName>
    <alternativeName>
        <fullName evidence="6">Found in mitochondrial proteome protein 29</fullName>
    </alternativeName>
</protein>
<comment type="similarity">
    <text evidence="2">Belongs to the AIM9 family.</text>
</comment>
<name>A0A139HM03_9PEZI</name>
<dbReference type="EMBL" id="LFZN01000031">
    <property type="protein sequence ID" value="KXT03389.1"/>
    <property type="molecule type" value="Genomic_DNA"/>
</dbReference>
<proteinExistence type="inferred from homology"/>
<dbReference type="Pfam" id="PF01636">
    <property type="entry name" value="APH"/>
    <property type="match status" value="1"/>
</dbReference>
<keyword evidence="9" id="KW-1185">Reference proteome</keyword>
<dbReference type="Gene3D" id="3.90.1200.10">
    <property type="match status" value="1"/>
</dbReference>
<dbReference type="InterPro" id="IPR011009">
    <property type="entry name" value="Kinase-like_dom_sf"/>
</dbReference>
<evidence type="ECO:0000256" key="1">
    <source>
        <dbReference type="ARBA" id="ARBA00004173"/>
    </source>
</evidence>
<dbReference type="GO" id="GO:0005739">
    <property type="term" value="C:mitochondrion"/>
    <property type="evidence" value="ECO:0007669"/>
    <property type="project" value="UniProtKB-SubCell"/>
</dbReference>
<reference evidence="8 9" key="1">
    <citation type="submission" date="2015-07" db="EMBL/GenBank/DDBJ databases">
        <title>Comparative genomics of the Sigatoka disease complex on banana suggests a link between parallel evolutionary changes in Pseudocercospora fijiensis and Pseudocercospora eumusae and increased virulence on the banana host.</title>
        <authorList>
            <person name="Chang T.-C."/>
            <person name="Salvucci A."/>
            <person name="Crous P.W."/>
            <person name="Stergiopoulos I."/>
        </authorList>
    </citation>
    <scope>NUCLEOTIDE SEQUENCE [LARGE SCALE GENOMIC DNA]</scope>
    <source>
        <strain evidence="8 9">CBS 114824</strain>
    </source>
</reference>
<comment type="subcellular location">
    <subcellularLocation>
        <location evidence="1">Mitochondrion</location>
    </subcellularLocation>
</comment>
<keyword evidence="4" id="KW-0809">Transit peptide</keyword>
<dbReference type="OrthoDB" id="2968323at2759"/>
<keyword evidence="5" id="KW-0496">Mitochondrion</keyword>
<dbReference type="AlphaFoldDB" id="A0A139HM03"/>
<gene>
    <name evidence="8" type="ORF">AC578_3947</name>
</gene>
<evidence type="ECO:0000256" key="4">
    <source>
        <dbReference type="ARBA" id="ARBA00022946"/>
    </source>
</evidence>